<dbReference type="PANTHER" id="PTHR45266:SF3">
    <property type="entry name" value="OXALOACETATE DECARBOXYLASE ALPHA CHAIN"/>
    <property type="match status" value="1"/>
</dbReference>
<dbReference type="PANTHER" id="PTHR45266">
    <property type="entry name" value="OXALOACETATE DECARBOXYLASE ALPHA CHAIN"/>
    <property type="match status" value="1"/>
</dbReference>
<dbReference type="PROSITE" id="PS50968">
    <property type="entry name" value="BIOTINYL_LIPOYL"/>
    <property type="match status" value="1"/>
</dbReference>
<dbReference type="InterPro" id="IPR050709">
    <property type="entry name" value="Biotin_Carboxyl_Carrier/Decarb"/>
</dbReference>
<dbReference type="PROSITE" id="PS00188">
    <property type="entry name" value="BIOTIN"/>
    <property type="match status" value="1"/>
</dbReference>
<dbReference type="FunFam" id="2.40.50.100:FF:000003">
    <property type="entry name" value="Acetyl-CoA carboxylase biotin carboxyl carrier protein"/>
    <property type="match status" value="1"/>
</dbReference>
<keyword evidence="4" id="KW-1185">Reference proteome</keyword>
<feature type="domain" description="Lipoyl-binding" evidence="2">
    <location>
        <begin position="79"/>
        <end position="160"/>
    </location>
</feature>
<dbReference type="Gene3D" id="2.40.50.100">
    <property type="match status" value="1"/>
</dbReference>
<dbReference type="EMBL" id="FOLE01000007">
    <property type="protein sequence ID" value="SFC60700.1"/>
    <property type="molecule type" value="Genomic_DNA"/>
</dbReference>
<sequence length="160" mass="17632">MLKVAINQQTFAIEGNTLNGELHGADISVINENTWHIIRNSRSFRAEVVSTDYETKTFTVKINGHLYQANVKDKFDLLLESMGLSGANSSKVNDLKAPMPGLILDVKVTEGQTVQKGDALMILEAMKMENIIKAAGEGTVKSIKVQKGDKVEKNQILIQF</sequence>
<keyword evidence="1" id="KW-0092">Biotin</keyword>
<organism evidence="3 4">
    <name type="scientific">Flexibacter flexilis DSM 6793</name>
    <dbReference type="NCBI Taxonomy" id="927664"/>
    <lineage>
        <taxon>Bacteria</taxon>
        <taxon>Pseudomonadati</taxon>
        <taxon>Bacteroidota</taxon>
        <taxon>Cytophagia</taxon>
        <taxon>Cytophagales</taxon>
        <taxon>Flexibacteraceae</taxon>
        <taxon>Flexibacter</taxon>
    </lineage>
</organism>
<evidence type="ECO:0000313" key="3">
    <source>
        <dbReference type="EMBL" id="SFC60700.1"/>
    </source>
</evidence>
<name>A0A1I1KTC1_9BACT</name>
<dbReference type="SUPFAM" id="SSF51230">
    <property type="entry name" value="Single hybrid motif"/>
    <property type="match status" value="1"/>
</dbReference>
<dbReference type="CDD" id="cd06850">
    <property type="entry name" value="biotinyl_domain"/>
    <property type="match status" value="1"/>
</dbReference>
<evidence type="ECO:0000313" key="4">
    <source>
        <dbReference type="Proteomes" id="UP000199514"/>
    </source>
</evidence>
<proteinExistence type="predicted"/>
<dbReference type="Pfam" id="PF00364">
    <property type="entry name" value="Biotin_lipoyl"/>
    <property type="match status" value="1"/>
</dbReference>
<dbReference type="Proteomes" id="UP000199514">
    <property type="component" value="Unassembled WGS sequence"/>
</dbReference>
<dbReference type="InterPro" id="IPR000089">
    <property type="entry name" value="Biotin_lipoyl"/>
</dbReference>
<evidence type="ECO:0000259" key="2">
    <source>
        <dbReference type="PROSITE" id="PS50968"/>
    </source>
</evidence>
<accession>A0A1I1KTC1</accession>
<protein>
    <submittedName>
        <fullName evidence="3">Biotin-requiring enzyme</fullName>
    </submittedName>
</protein>
<dbReference type="RefSeq" id="WP_091513587.1">
    <property type="nucleotide sequence ID" value="NZ_FOLE01000007.1"/>
</dbReference>
<dbReference type="InterPro" id="IPR011053">
    <property type="entry name" value="Single_hybrid_motif"/>
</dbReference>
<dbReference type="InterPro" id="IPR001882">
    <property type="entry name" value="Biotin_BS"/>
</dbReference>
<evidence type="ECO:0000256" key="1">
    <source>
        <dbReference type="ARBA" id="ARBA00023267"/>
    </source>
</evidence>
<dbReference type="STRING" id="927664.SAMN05421780_10783"/>
<gene>
    <name evidence="3" type="ORF">SAMN05421780_10783</name>
</gene>
<dbReference type="OrthoDB" id="9812676at2"/>
<reference evidence="3 4" key="1">
    <citation type="submission" date="2016-10" db="EMBL/GenBank/DDBJ databases">
        <authorList>
            <person name="de Groot N.N."/>
        </authorList>
    </citation>
    <scope>NUCLEOTIDE SEQUENCE [LARGE SCALE GENOMIC DNA]</scope>
    <source>
        <strain evidence="3 4">DSM 6793</strain>
    </source>
</reference>
<dbReference type="AlphaFoldDB" id="A0A1I1KTC1"/>